<dbReference type="InterPro" id="IPR052549">
    <property type="entry name" value="SpmB"/>
</dbReference>
<reference evidence="4" key="1">
    <citation type="submission" date="2016-01" db="EMBL/GenBank/DDBJ databases">
        <authorList>
            <person name="Mitreva M."/>
            <person name="Pepin K.H."/>
            <person name="Mihindukulasuriya K.A."/>
            <person name="Fulton R."/>
            <person name="Fronick C."/>
            <person name="O'Laughlin M."/>
            <person name="Miner T."/>
            <person name="Herter B."/>
            <person name="Rosa B.A."/>
            <person name="Cordes M."/>
            <person name="Tomlinson C."/>
            <person name="Wollam A."/>
            <person name="Palsikar V.B."/>
            <person name="Mardis E.R."/>
            <person name="Wilson R.K."/>
        </authorList>
    </citation>
    <scope>NUCLEOTIDE SEQUENCE [LARGE SCALE GENOMIC DNA]</scope>
    <source>
        <strain evidence="4">MJR7716</strain>
    </source>
</reference>
<evidence type="ECO:0000313" key="3">
    <source>
        <dbReference type="EMBL" id="KXA39547.1"/>
    </source>
</evidence>
<feature type="domain" description="Nucleoside transporter/FeoB GTPase Gate" evidence="2">
    <location>
        <begin position="276"/>
        <end position="379"/>
    </location>
</feature>
<dbReference type="EMBL" id="LRQG01000092">
    <property type="protein sequence ID" value="KXA39547.1"/>
    <property type="molecule type" value="Genomic_DNA"/>
</dbReference>
<dbReference type="PATRIC" id="fig|28128.5.peg.1406"/>
<dbReference type="eggNOG" id="COG2715">
    <property type="taxonomic scope" value="Bacteria"/>
</dbReference>
<protein>
    <submittedName>
        <fullName evidence="3">Transporter gate domain protein</fullName>
    </submittedName>
</protein>
<keyword evidence="4" id="KW-1185">Reference proteome</keyword>
<dbReference type="Proteomes" id="UP000070533">
    <property type="component" value="Unassembled WGS sequence"/>
</dbReference>
<dbReference type="PANTHER" id="PTHR35793">
    <property type="entry name" value="INNER MEMBRANE PROTEIN YJIG"/>
    <property type="match status" value="1"/>
</dbReference>
<dbReference type="STRING" id="28128.HMPREF3226_01383"/>
<feature type="transmembrane region" description="Helical" evidence="1">
    <location>
        <begin position="44"/>
        <end position="61"/>
    </location>
</feature>
<name>A0A133Q9J3_9BACT</name>
<accession>A0A133Q9J3</accession>
<dbReference type="GO" id="GO:0005886">
    <property type="term" value="C:plasma membrane"/>
    <property type="evidence" value="ECO:0007669"/>
    <property type="project" value="TreeGrafter"/>
</dbReference>
<dbReference type="InterPro" id="IPR011415">
    <property type="entry name" value="SpmA_SpmB"/>
</dbReference>
<dbReference type="eggNOG" id="COG0700">
    <property type="taxonomic scope" value="Bacteria"/>
</dbReference>
<feature type="transmembrane region" description="Helical" evidence="1">
    <location>
        <begin position="139"/>
        <end position="160"/>
    </location>
</feature>
<keyword evidence="1" id="KW-0812">Transmembrane</keyword>
<feature type="transmembrane region" description="Helical" evidence="1">
    <location>
        <begin position="199"/>
        <end position="220"/>
    </location>
</feature>
<dbReference type="RefSeq" id="WP_060940682.1">
    <property type="nucleotide sequence ID" value="NZ_CAMXYN010000002.1"/>
</dbReference>
<evidence type="ECO:0000256" key="1">
    <source>
        <dbReference type="SAM" id="Phobius"/>
    </source>
</evidence>
<evidence type="ECO:0000259" key="2">
    <source>
        <dbReference type="Pfam" id="PF07670"/>
    </source>
</evidence>
<dbReference type="OrthoDB" id="9805623at2"/>
<comment type="caution">
    <text evidence="3">The sequence shown here is derived from an EMBL/GenBank/DDBJ whole genome shotgun (WGS) entry which is preliminary data.</text>
</comment>
<keyword evidence="1" id="KW-0472">Membrane</keyword>
<feature type="domain" description="Nucleoside transporter/FeoB GTPase Gate" evidence="2">
    <location>
        <begin position="50"/>
        <end position="159"/>
    </location>
</feature>
<sequence length="408" mass="43769">MVLNYIWIAFFLIAFIFGIIGLCMGDTTIFQKMVDATFDSSKTAFEVSLGLTGVLALWLGIMKIGERAGAVNVLARMLSPLFTKLFPDIPKNHPVMGSIFMNIASNMLGLDNAATPTGLKAMSQMQELNTRKDTATNPMIMFLVLNTSGLTIIPTSILAFRSANGAASPTDVFIPILLATTVATIAGIIITSIWQRINIFQPVLLATIVGLMGAVGLVIWGFGQMDQPTIDVVTSVASNLILMSIIVLFIAAGFYKRINVYDSFIEGAKEGFTTAVRIIPYLVAILVAVGVFRASGAMDMLIEGVRWCVEVCGLDTKFVDGLPTAFMKPLSGSGARGLMLETMKHFGADSFAGRLSCVFQGSTDTTFYVLAVYFGSVSIRYTRHAVACGLLADLAGVIAAIGVCYVFF</sequence>
<dbReference type="Pfam" id="PF07670">
    <property type="entry name" value="Gate"/>
    <property type="match status" value="2"/>
</dbReference>
<evidence type="ECO:0000313" key="4">
    <source>
        <dbReference type="Proteomes" id="UP000070533"/>
    </source>
</evidence>
<feature type="transmembrane region" description="Helical" evidence="1">
    <location>
        <begin position="232"/>
        <end position="255"/>
    </location>
</feature>
<dbReference type="AlphaFoldDB" id="A0A133Q9J3"/>
<feature type="transmembrane region" description="Helical" evidence="1">
    <location>
        <begin position="385"/>
        <end position="407"/>
    </location>
</feature>
<dbReference type="PIRSF" id="PIRSF036542">
    <property type="entry name" value="SpmA_SpmB"/>
    <property type="match status" value="1"/>
</dbReference>
<keyword evidence="1" id="KW-1133">Transmembrane helix</keyword>
<organism evidence="3 4">
    <name type="scientific">Prevotella corporis</name>
    <dbReference type="NCBI Taxonomy" id="28128"/>
    <lineage>
        <taxon>Bacteria</taxon>
        <taxon>Pseudomonadati</taxon>
        <taxon>Bacteroidota</taxon>
        <taxon>Bacteroidia</taxon>
        <taxon>Bacteroidales</taxon>
        <taxon>Prevotellaceae</taxon>
        <taxon>Prevotella</taxon>
    </lineage>
</organism>
<gene>
    <name evidence="3" type="ORF">HMPREF3226_01383</name>
</gene>
<feature type="transmembrane region" description="Helical" evidence="1">
    <location>
        <begin position="172"/>
        <end position="193"/>
    </location>
</feature>
<feature type="transmembrane region" description="Helical" evidence="1">
    <location>
        <begin position="275"/>
        <end position="292"/>
    </location>
</feature>
<dbReference type="PANTHER" id="PTHR35793:SF2">
    <property type="entry name" value="INNER MEMBRANE PROTEIN YJIG"/>
    <property type="match status" value="1"/>
</dbReference>
<dbReference type="InterPro" id="IPR011642">
    <property type="entry name" value="Gate_dom"/>
</dbReference>
<proteinExistence type="predicted"/>
<feature type="transmembrane region" description="Helical" evidence="1">
    <location>
        <begin position="6"/>
        <end position="24"/>
    </location>
</feature>